<evidence type="ECO:0000313" key="6">
    <source>
        <dbReference type="Proteomes" id="UP000053354"/>
    </source>
</evidence>
<dbReference type="InterPro" id="IPR002818">
    <property type="entry name" value="DJ-1/PfpI"/>
</dbReference>
<dbReference type="AlphaFoldDB" id="A0A1B1S246"/>
<accession>A0A1B1S246</accession>
<reference evidence="5" key="1">
    <citation type="submission" date="2016-10" db="EMBL/GenBank/DDBJ databases">
        <authorList>
            <person name="See-Too W.S."/>
        </authorList>
    </citation>
    <scope>NUCLEOTIDE SEQUENCE</scope>
    <source>
        <strain evidence="5">L10.15</strain>
    </source>
</reference>
<dbReference type="Proteomes" id="UP000053354">
    <property type="component" value="Chromosome"/>
</dbReference>
<dbReference type="GO" id="GO:0005737">
    <property type="term" value="C:cytoplasm"/>
    <property type="evidence" value="ECO:0007669"/>
    <property type="project" value="TreeGrafter"/>
</dbReference>
<name>A0A1B1S246_9BACL</name>
<dbReference type="PANTHER" id="PTHR48094:SF11">
    <property type="entry name" value="GLUTATHIONE-INDEPENDENT GLYOXALASE HSP31-RELATED"/>
    <property type="match status" value="1"/>
</dbReference>
<dbReference type="Gene3D" id="3.40.50.880">
    <property type="match status" value="1"/>
</dbReference>
<dbReference type="GO" id="GO:0019243">
    <property type="term" value="P:methylglyoxal catabolic process to D-lactate via S-lactoyl-glutathione"/>
    <property type="evidence" value="ECO:0007669"/>
    <property type="project" value="TreeGrafter"/>
</dbReference>
<proteinExistence type="inferred from homology"/>
<keyword evidence="1" id="KW-0346">Stress response</keyword>
<comment type="similarity">
    <text evidence="3">Belongs to the peptidase C56 family. HSP31-like subfamily.</text>
</comment>
<dbReference type="STRING" id="1302659.I858_009730"/>
<dbReference type="InterPro" id="IPR029062">
    <property type="entry name" value="Class_I_gatase-like"/>
</dbReference>
<protein>
    <submittedName>
        <fullName evidence="5">Thiamine biosynthesis protein ThiJ</fullName>
    </submittedName>
</protein>
<keyword evidence="6" id="KW-1185">Reference proteome</keyword>
<dbReference type="InterPro" id="IPR050325">
    <property type="entry name" value="Prot/Nucl_acid_deglycase"/>
</dbReference>
<evidence type="ECO:0000256" key="3">
    <source>
        <dbReference type="ARBA" id="ARBA00038493"/>
    </source>
</evidence>
<dbReference type="RefSeq" id="WP_049693122.1">
    <property type="nucleotide sequence ID" value="NZ_CP016540.2"/>
</dbReference>
<dbReference type="KEGG" id="pll:I858_009730"/>
<evidence type="ECO:0000259" key="4">
    <source>
        <dbReference type="Pfam" id="PF01965"/>
    </source>
</evidence>
<organism evidence="5 6">
    <name type="scientific">Planococcus versutus</name>
    <dbReference type="NCBI Taxonomy" id="1302659"/>
    <lineage>
        <taxon>Bacteria</taxon>
        <taxon>Bacillati</taxon>
        <taxon>Bacillota</taxon>
        <taxon>Bacilli</taxon>
        <taxon>Bacillales</taxon>
        <taxon>Caryophanaceae</taxon>
        <taxon>Planococcus</taxon>
    </lineage>
</organism>
<evidence type="ECO:0000256" key="2">
    <source>
        <dbReference type="ARBA" id="ARBA00023239"/>
    </source>
</evidence>
<evidence type="ECO:0000313" key="5">
    <source>
        <dbReference type="EMBL" id="ANU27266.1"/>
    </source>
</evidence>
<dbReference type="PANTHER" id="PTHR48094">
    <property type="entry name" value="PROTEIN/NUCLEIC ACID DEGLYCASE DJ-1-RELATED"/>
    <property type="match status" value="1"/>
</dbReference>
<keyword evidence="2" id="KW-0456">Lyase</keyword>
<feature type="domain" description="DJ-1/PfpI" evidence="4">
    <location>
        <begin position="27"/>
        <end position="219"/>
    </location>
</feature>
<dbReference type="SUPFAM" id="SSF52317">
    <property type="entry name" value="Class I glutamine amidotransferase-like"/>
    <property type="match status" value="1"/>
</dbReference>
<dbReference type="OrthoDB" id="9792284at2"/>
<gene>
    <name evidence="5" type="ORF">I858_009730</name>
</gene>
<dbReference type="Pfam" id="PF01965">
    <property type="entry name" value="DJ-1_PfpI"/>
    <property type="match status" value="1"/>
</dbReference>
<dbReference type="EMBL" id="CP016540">
    <property type="protein sequence ID" value="ANU27266.1"/>
    <property type="molecule type" value="Genomic_DNA"/>
</dbReference>
<sequence>MAKVLAVLSSGYTNEEHNYVTGWWAEELFAPSLELEKKGHMVELASIDGGKPVVDPISLSKEADPTGIYQKQYDSGIADKTTAIVNVKASDYDAIMIVGGHGAMFDLAHNEDLHAVINVVYELGGIVSAVCHGPAPLLYTKTKEGRTLLEGLKVTGYPNDKEPKEVIDLLPFSLEDELSKIGNYHEEKDHDAYVVWGNKQILTGRDPQSAELFGRELAKKLTERELQAEEKGMD</sequence>
<evidence type="ECO:0000256" key="1">
    <source>
        <dbReference type="ARBA" id="ARBA00023016"/>
    </source>
</evidence>
<dbReference type="GO" id="GO:0019172">
    <property type="term" value="F:glyoxalase III activity"/>
    <property type="evidence" value="ECO:0007669"/>
    <property type="project" value="TreeGrafter"/>
</dbReference>
<dbReference type="CDD" id="cd03141">
    <property type="entry name" value="GATase1_Hsp31_like"/>
    <property type="match status" value="1"/>
</dbReference>